<dbReference type="InterPro" id="IPR010499">
    <property type="entry name" value="AraC_E-bd"/>
</dbReference>
<accession>A0A0F7FEQ1</accession>
<evidence type="ECO:0000313" key="4">
    <source>
        <dbReference type="Proteomes" id="UP000034189"/>
    </source>
</evidence>
<dbReference type="SMART" id="SM00871">
    <property type="entry name" value="AraC_E_bind"/>
    <property type="match status" value="1"/>
</dbReference>
<dbReference type="AlphaFoldDB" id="A0A0F7FEQ1"/>
<dbReference type="SUPFAM" id="SSF55136">
    <property type="entry name" value="Probable bacterial effector-binding domain"/>
    <property type="match status" value="1"/>
</dbReference>
<keyword evidence="1" id="KW-0238">DNA-binding</keyword>
<dbReference type="Pfam" id="PF06445">
    <property type="entry name" value="GyrI-like"/>
    <property type="match status" value="1"/>
</dbReference>
<dbReference type="SUPFAM" id="SSF46955">
    <property type="entry name" value="Putative DNA-binding domain"/>
    <property type="match status" value="1"/>
</dbReference>
<dbReference type="HOGENOM" id="CLU_065103_2_2_9"/>
<dbReference type="InterPro" id="IPR000551">
    <property type="entry name" value="MerR-type_HTH_dom"/>
</dbReference>
<dbReference type="OrthoDB" id="9773308at2"/>
<dbReference type="InterPro" id="IPR029442">
    <property type="entry name" value="GyrI-like"/>
</dbReference>
<dbReference type="PROSITE" id="PS50937">
    <property type="entry name" value="HTH_MERR_2"/>
    <property type="match status" value="1"/>
</dbReference>
<proteinExistence type="predicted"/>
<feature type="domain" description="HTH merR-type" evidence="2">
    <location>
        <begin position="1"/>
        <end position="71"/>
    </location>
</feature>
<dbReference type="GO" id="GO:0003677">
    <property type="term" value="F:DNA binding"/>
    <property type="evidence" value="ECO:0007669"/>
    <property type="project" value="UniProtKB-KW"/>
</dbReference>
<evidence type="ECO:0000313" key="3">
    <source>
        <dbReference type="EMBL" id="AKG37398.1"/>
    </source>
</evidence>
<dbReference type="GO" id="GO:0003700">
    <property type="term" value="F:DNA-binding transcription factor activity"/>
    <property type="evidence" value="ECO:0007669"/>
    <property type="project" value="InterPro"/>
</dbReference>
<protein>
    <recommendedName>
        <fullName evidence="2">HTH merR-type domain-containing protein</fullName>
    </recommendedName>
</protein>
<dbReference type="Proteomes" id="UP000034189">
    <property type="component" value="Chromosome"/>
</dbReference>
<dbReference type="InterPro" id="IPR011256">
    <property type="entry name" value="Reg_factor_effector_dom_sf"/>
</dbReference>
<dbReference type="PANTHER" id="PTHR30204">
    <property type="entry name" value="REDOX-CYCLING DRUG-SENSING TRANSCRIPTIONAL ACTIVATOR SOXR"/>
    <property type="match status" value="1"/>
</dbReference>
<dbReference type="EMBL" id="CP011114">
    <property type="protein sequence ID" value="AKG37398.1"/>
    <property type="molecule type" value="Genomic_DNA"/>
</dbReference>
<reference evidence="3 4" key="2">
    <citation type="journal article" date="2016" name="Genome Announc.">
        <title>Genome Sequence of a Gram-Positive Diazotroph, Paenibacillus durus Type Strain ATCC 35681.</title>
        <authorList>
            <person name="Halim M.A."/>
            <person name="Rahman A.Y."/>
            <person name="Sim K.S."/>
            <person name="Yam H.C."/>
            <person name="Rahim A.A."/>
            <person name="Ghazali A.H."/>
            <person name="Najimudin N."/>
        </authorList>
    </citation>
    <scope>NUCLEOTIDE SEQUENCE [LARGE SCALE GENOMIC DNA]</scope>
    <source>
        <strain evidence="3 4">ATCC 35681</strain>
    </source>
</reference>
<dbReference type="Gene3D" id="1.10.1660.10">
    <property type="match status" value="1"/>
</dbReference>
<evidence type="ECO:0000256" key="1">
    <source>
        <dbReference type="ARBA" id="ARBA00023125"/>
    </source>
</evidence>
<dbReference type="SMART" id="SM00422">
    <property type="entry name" value="HTH_MERR"/>
    <property type="match status" value="1"/>
</dbReference>
<evidence type="ECO:0000259" key="2">
    <source>
        <dbReference type="PROSITE" id="PS50937"/>
    </source>
</evidence>
<sequence length="274" mass="31543">MFKISEFSKLSQVPAKTLRFYDQLELLKPSYTDQQSGYRYYKSEQLLDLHRILAFKDLGFTLEQIKQLLNDNVSTAEIRGMLRLKQAELHSLIQSEMERLRRIEVRLEQIERQSDGLSHYEVVVKKVEPLMVATLKETTSRASIPGLFEEIDEYLKWNGIPLPVTHIVMWHGCPECESSIDLEIACPIPRKLQDTARFQTMELPEMTVAAVTHISRPDVDTPVSIDLGSWIEENGYRISPEMPGREVYLSPQESNKLRYVTVSQMPILGVGSMQ</sequence>
<dbReference type="PANTHER" id="PTHR30204:SF97">
    <property type="entry name" value="MERR FAMILY REGULATORY PROTEIN"/>
    <property type="match status" value="1"/>
</dbReference>
<gene>
    <name evidence="3" type="ORF">VK70_25355</name>
</gene>
<dbReference type="Gene3D" id="3.20.80.10">
    <property type="entry name" value="Regulatory factor, effector binding domain"/>
    <property type="match status" value="1"/>
</dbReference>
<reference evidence="3 4" key="1">
    <citation type="submission" date="2015-03" db="EMBL/GenBank/DDBJ databases">
        <authorList>
            <person name="Abdul Halim M."/>
        </authorList>
    </citation>
    <scope>NUCLEOTIDE SEQUENCE [LARGE SCALE GENOMIC DNA]</scope>
    <source>
        <strain evidence="3 4">ATCC 35681</strain>
    </source>
</reference>
<dbReference type="Pfam" id="PF13411">
    <property type="entry name" value="MerR_1"/>
    <property type="match status" value="1"/>
</dbReference>
<dbReference type="PATRIC" id="fig|1333534.5.peg.5540"/>
<name>A0A0F7FEQ1_PAEDU</name>
<organism evidence="3 4">
    <name type="scientific">Paenibacillus durus ATCC 35681</name>
    <dbReference type="NCBI Taxonomy" id="1333534"/>
    <lineage>
        <taxon>Bacteria</taxon>
        <taxon>Bacillati</taxon>
        <taxon>Bacillota</taxon>
        <taxon>Bacilli</taxon>
        <taxon>Bacillales</taxon>
        <taxon>Paenibacillaceae</taxon>
        <taxon>Paenibacillus</taxon>
    </lineage>
</organism>
<dbReference type="CDD" id="cd01107">
    <property type="entry name" value="HTH_BmrR"/>
    <property type="match status" value="1"/>
</dbReference>
<dbReference type="InterPro" id="IPR047057">
    <property type="entry name" value="MerR_fam"/>
</dbReference>
<dbReference type="InterPro" id="IPR009061">
    <property type="entry name" value="DNA-bd_dom_put_sf"/>
</dbReference>
<dbReference type="RefSeq" id="WP_025694480.1">
    <property type="nucleotide sequence ID" value="NZ_ASQQ01000134.1"/>
</dbReference>